<dbReference type="PROSITE" id="PS50222">
    <property type="entry name" value="EF_HAND_2"/>
    <property type="match status" value="1"/>
</dbReference>
<organism evidence="4 5">
    <name type="scientific">Besnoitia besnoiti</name>
    <name type="common">Apicomplexan protozoan</name>
    <dbReference type="NCBI Taxonomy" id="94643"/>
    <lineage>
        <taxon>Eukaryota</taxon>
        <taxon>Sar</taxon>
        <taxon>Alveolata</taxon>
        <taxon>Apicomplexa</taxon>
        <taxon>Conoidasida</taxon>
        <taxon>Coccidia</taxon>
        <taxon>Eucoccidiorida</taxon>
        <taxon>Eimeriorina</taxon>
        <taxon>Sarcocystidae</taxon>
        <taxon>Besnoitia</taxon>
    </lineage>
</organism>
<feature type="compositionally biased region" description="Low complexity" evidence="2">
    <location>
        <begin position="753"/>
        <end position="765"/>
    </location>
</feature>
<proteinExistence type="predicted"/>
<feature type="region of interest" description="Disordered" evidence="2">
    <location>
        <begin position="385"/>
        <end position="472"/>
    </location>
</feature>
<gene>
    <name evidence="4" type="ORF">BESB_053990</name>
</gene>
<evidence type="ECO:0000256" key="2">
    <source>
        <dbReference type="SAM" id="MobiDB-lite"/>
    </source>
</evidence>
<feature type="compositionally biased region" description="Basic and acidic residues" evidence="2">
    <location>
        <begin position="569"/>
        <end position="587"/>
    </location>
</feature>
<dbReference type="InterPro" id="IPR002048">
    <property type="entry name" value="EF_hand_dom"/>
</dbReference>
<sequence>MEAPRSSVARDPSGAPALGSMSPPLSPLAAGVADAFIENSSSSSWLGDSSSSSCGREGFSASEAAEVCLRGSTETDFITARCAESLEATHLSKILGSRRPEDALHKEGSEEAEERHDAEAGEQPRGDTLSASSLRKIDLATRLADLRKALEGEALDMRLFSFSSIAETLRELERGSESDENSEDSEEDAGEDEEEEGSRGHEGLEAREEASEEGEESEAGGEQSDSEDDSAAAPKGLPVCMATEAREDAGAASAARKESSFTDACGTPSSSFSSSCASVSNSPSRLPRQMPGFLRPLDLSQKALAGSLSRMSTMTEVLPASAARKVSDADSGVSGAQTARSATAALESPRESEAECLSSRPEGLSPLVSSASRCEAECDEGWLPAASHADSSCTSPPDSPAASSVPVPSRGRGPLRASPVSSASVSTSSPSSASPCCSPLSSAFPMSPARLPRPSSGSDSASSSSASAAAVGSFAEPLAAPPRAAFPASARFSPLRSVSSSGERADADGGTPDSASPATESLVEAADKQLPLEAASFADEDSRESLGAAPMRFAPRSVLEADEPAPACGERRLPPPERAKAADREAELSSEQESDSANAQDSSVGSESPDCHRECAEVAPREQGADSECSRPRREGASVTLLPQFERNCSPAEKTEESGATEAAHEALAKPGRGRALPEGAEAGGDPPGEQRAEGEEGKGDTWNREGDAQTSGSFADVWQEWMVASRLVFGARRIAVYKKRLAFQSPAPSPSPSSRNSPASHASSLGGHGHADAPEASALEESPAEAGEGEKSRRVSQGGKDSPECGARERSEGDAGATHEAPEEKVEGEDGRESSGVRKTVISYRNFKRLKEKVPPSFAWFFTPATYAHLLRDLGGHIDCQLVVRTLLSAAFNQFVRRKCDAFVEPASRKLTRESFKRMLTSWSHDPTHIALAALKLQDEESQPGLLEFFVSYITERMFFFLDADRAGRIRVADLLNLSEFEKFMDIVYRPLGADFPECPQQLQPQFAFDIFCFLREENAILSEGVLASLFEALRVHICPQTYHLSPTVLHRLFASSRTHLRYHSLPPSSSCSSTAPTSFLIDSKQSSSASGGGSSPCSLPASAGGDLDKALEDAESRAETPPISRSVSPAEKLEKESLPAMKRETRFRSRQTLVPVLVSFGASIEARRRAQTAKRREHGSTCGYNSNEEEREELFRFLFALEICSSVWTEDPANVRALPASAITAALSYVWDLLDLDGEGRVGVEEIQALWKGVCLELRTTGLFPFIDELPEGSVELELLDRVRPAGKAFVTKEEFLQSHVESRVFAMYLLSPTFFSLFEQRERIPGAPLLPGRVFAPL</sequence>
<reference evidence="4 5" key="1">
    <citation type="submission" date="2017-09" db="EMBL/GenBank/DDBJ databases">
        <title>Genome sequencing of Besnoitia besnoiti strain Bb-Ger1.</title>
        <authorList>
            <person name="Schares G."/>
            <person name="Venepally P."/>
            <person name="Lorenzi H.A."/>
        </authorList>
    </citation>
    <scope>NUCLEOTIDE SEQUENCE [LARGE SCALE GENOMIC DNA]</scope>
    <source>
        <strain evidence="4 5">Bb-Ger1</strain>
    </source>
</reference>
<dbReference type="STRING" id="94643.A0A2A9MB77"/>
<dbReference type="Proteomes" id="UP000224006">
    <property type="component" value="Chromosome IV"/>
</dbReference>
<feature type="compositionally biased region" description="Acidic residues" evidence="2">
    <location>
        <begin position="210"/>
        <end position="230"/>
    </location>
</feature>
<feature type="compositionally biased region" description="Basic and acidic residues" evidence="2">
    <location>
        <begin position="1133"/>
        <end position="1142"/>
    </location>
</feature>
<dbReference type="KEGG" id="bbes:BESB_053990"/>
<feature type="compositionally biased region" description="Polar residues" evidence="2">
    <location>
        <begin position="595"/>
        <end position="606"/>
    </location>
</feature>
<feature type="compositionally biased region" description="Low complexity" evidence="2">
    <location>
        <begin position="486"/>
        <end position="495"/>
    </location>
</feature>
<evidence type="ECO:0000313" key="4">
    <source>
        <dbReference type="EMBL" id="PFH35748.1"/>
    </source>
</evidence>
<dbReference type="SUPFAM" id="SSF47473">
    <property type="entry name" value="EF-hand"/>
    <property type="match status" value="1"/>
</dbReference>
<dbReference type="GO" id="GO:0005509">
    <property type="term" value="F:calcium ion binding"/>
    <property type="evidence" value="ECO:0007669"/>
    <property type="project" value="InterPro"/>
</dbReference>
<dbReference type="Gene3D" id="1.10.238.10">
    <property type="entry name" value="EF-hand"/>
    <property type="match status" value="1"/>
</dbReference>
<feature type="region of interest" description="Disordered" evidence="2">
    <location>
        <begin position="320"/>
        <end position="364"/>
    </location>
</feature>
<feature type="region of interest" description="Disordered" evidence="2">
    <location>
        <begin position="1084"/>
        <end position="1142"/>
    </location>
</feature>
<feature type="compositionally biased region" description="Low complexity" evidence="2">
    <location>
        <begin position="417"/>
        <end position="443"/>
    </location>
</feature>
<feature type="compositionally biased region" description="Basic and acidic residues" evidence="2">
    <location>
        <begin position="609"/>
        <end position="636"/>
    </location>
</feature>
<keyword evidence="1" id="KW-0106">Calcium</keyword>
<evidence type="ECO:0000259" key="3">
    <source>
        <dbReference type="PROSITE" id="PS50222"/>
    </source>
</evidence>
<dbReference type="EMBL" id="NWUJ01000004">
    <property type="protein sequence ID" value="PFH35748.1"/>
    <property type="molecule type" value="Genomic_DNA"/>
</dbReference>
<protein>
    <recommendedName>
        <fullName evidence="3">EF-hand domain-containing protein</fullName>
    </recommendedName>
</protein>
<feature type="compositionally biased region" description="Low complexity" evidence="2">
    <location>
        <begin position="775"/>
        <end position="787"/>
    </location>
</feature>
<dbReference type="VEuPathDB" id="ToxoDB:BESB_053990"/>
<feature type="compositionally biased region" description="Low complexity" evidence="2">
    <location>
        <begin position="390"/>
        <end position="409"/>
    </location>
</feature>
<evidence type="ECO:0000313" key="5">
    <source>
        <dbReference type="Proteomes" id="UP000224006"/>
    </source>
</evidence>
<feature type="compositionally biased region" description="Basic and acidic residues" evidence="2">
    <location>
        <begin position="244"/>
        <end position="260"/>
    </location>
</feature>
<feature type="compositionally biased region" description="Basic and acidic residues" evidence="2">
    <location>
        <begin position="653"/>
        <end position="668"/>
    </location>
</feature>
<name>A0A2A9MB77_BESBE</name>
<feature type="domain" description="EF-hand" evidence="3">
    <location>
        <begin position="1224"/>
        <end position="1259"/>
    </location>
</feature>
<feature type="compositionally biased region" description="Low complexity" evidence="2">
    <location>
        <begin position="269"/>
        <end position="284"/>
    </location>
</feature>
<feature type="compositionally biased region" description="Basic and acidic residues" evidence="2">
    <location>
        <begin position="98"/>
        <end position="125"/>
    </location>
</feature>
<feature type="compositionally biased region" description="Basic and acidic residues" evidence="2">
    <location>
        <begin position="802"/>
        <end position="814"/>
    </location>
</feature>
<accession>A0A2A9MB77</accession>
<dbReference type="InterPro" id="IPR018247">
    <property type="entry name" value="EF_Hand_1_Ca_BS"/>
</dbReference>
<feature type="region of interest" description="Disordered" evidence="2">
    <location>
        <begin position="486"/>
        <end position="712"/>
    </location>
</feature>
<dbReference type="RefSeq" id="XP_029219757.1">
    <property type="nucleotide sequence ID" value="XM_029363834.1"/>
</dbReference>
<feature type="region of interest" description="Disordered" evidence="2">
    <location>
        <begin position="1"/>
        <end position="28"/>
    </location>
</feature>
<feature type="compositionally biased region" description="Basic and acidic residues" evidence="2">
    <location>
        <begin position="821"/>
        <end position="836"/>
    </location>
</feature>
<dbReference type="PROSITE" id="PS00018">
    <property type="entry name" value="EF_HAND_1"/>
    <property type="match status" value="1"/>
</dbReference>
<feature type="compositionally biased region" description="Low complexity" evidence="2">
    <location>
        <begin position="455"/>
        <end position="472"/>
    </location>
</feature>
<feature type="compositionally biased region" description="Basic and acidic residues" evidence="2">
    <location>
        <begin position="689"/>
        <end position="708"/>
    </location>
</feature>
<dbReference type="GeneID" id="40310328"/>
<dbReference type="InterPro" id="IPR011992">
    <property type="entry name" value="EF-hand-dom_pair"/>
</dbReference>
<keyword evidence="5" id="KW-1185">Reference proteome</keyword>
<feature type="compositionally biased region" description="Acidic residues" evidence="2">
    <location>
        <begin position="178"/>
        <end position="196"/>
    </location>
</feature>
<feature type="region of interest" description="Disordered" evidence="2">
    <location>
        <begin position="744"/>
        <end position="836"/>
    </location>
</feature>
<feature type="region of interest" description="Disordered" evidence="2">
    <location>
        <begin position="93"/>
        <end position="131"/>
    </location>
</feature>
<comment type="caution">
    <text evidence="4">The sequence shown here is derived from an EMBL/GenBank/DDBJ whole genome shotgun (WGS) entry which is preliminary data.</text>
</comment>
<dbReference type="OrthoDB" id="333851at2759"/>
<feature type="compositionally biased region" description="Basic and acidic residues" evidence="2">
    <location>
        <begin position="1108"/>
        <end position="1120"/>
    </location>
</feature>
<feature type="compositionally biased region" description="Low complexity" evidence="2">
    <location>
        <begin position="1097"/>
        <end position="1107"/>
    </location>
</feature>
<evidence type="ECO:0000256" key="1">
    <source>
        <dbReference type="ARBA" id="ARBA00022837"/>
    </source>
</evidence>
<feature type="compositionally biased region" description="Basic and acidic residues" evidence="2">
    <location>
        <begin position="197"/>
        <end position="209"/>
    </location>
</feature>
<feature type="region of interest" description="Disordered" evidence="2">
    <location>
        <begin position="171"/>
        <end position="292"/>
    </location>
</feature>